<evidence type="ECO:0000313" key="1">
    <source>
        <dbReference type="Proteomes" id="UP000887579"/>
    </source>
</evidence>
<organism evidence="1 2">
    <name type="scientific">Panagrolaimus sp. ES5</name>
    <dbReference type="NCBI Taxonomy" id="591445"/>
    <lineage>
        <taxon>Eukaryota</taxon>
        <taxon>Metazoa</taxon>
        <taxon>Ecdysozoa</taxon>
        <taxon>Nematoda</taxon>
        <taxon>Chromadorea</taxon>
        <taxon>Rhabditida</taxon>
        <taxon>Tylenchina</taxon>
        <taxon>Panagrolaimomorpha</taxon>
        <taxon>Panagrolaimoidea</taxon>
        <taxon>Panagrolaimidae</taxon>
        <taxon>Panagrolaimus</taxon>
    </lineage>
</organism>
<name>A0AC34GHE9_9BILA</name>
<dbReference type="WBParaSite" id="ES5_v2.g28901.t1">
    <property type="protein sequence ID" value="ES5_v2.g28901.t1"/>
    <property type="gene ID" value="ES5_v2.g28901"/>
</dbReference>
<dbReference type="Proteomes" id="UP000887579">
    <property type="component" value="Unplaced"/>
</dbReference>
<reference evidence="2" key="1">
    <citation type="submission" date="2022-11" db="UniProtKB">
        <authorList>
            <consortium name="WormBaseParasite"/>
        </authorList>
    </citation>
    <scope>IDENTIFICATION</scope>
</reference>
<proteinExistence type="predicted"/>
<sequence>MAKFDIFNLTKHFEDDEMRFTLLMEFMNSIYSNTKADLKNKVTKNLVAQILEVYSHEDSRFRTDPRLLQAWDLLGRTSISLGY</sequence>
<protein>
    <submittedName>
        <fullName evidence="2">Uncharacterized protein</fullName>
    </submittedName>
</protein>
<evidence type="ECO:0000313" key="2">
    <source>
        <dbReference type="WBParaSite" id="ES5_v2.g28901.t1"/>
    </source>
</evidence>
<accession>A0AC34GHE9</accession>